<dbReference type="SUPFAM" id="SSF54593">
    <property type="entry name" value="Glyoxalase/Bleomycin resistance protein/Dihydroxybiphenyl dioxygenase"/>
    <property type="match status" value="1"/>
</dbReference>
<evidence type="ECO:0000256" key="1">
    <source>
        <dbReference type="ARBA" id="ARBA00001954"/>
    </source>
</evidence>
<sequence>MKVDQLGYLAFDFPSAAMADMRTLFQHVIGADVVDGEDGSVRVRLDGRAFRIDMRPQDGLESGYRVAAVGWEVADGPALDALVARVRARGIEVTQGDAAACEARSAAALVRFTDPFGFPVEFFVDRPFGTDERLSTRFVCGSTDRGKFGLGHVVQITHDHLAALDFYRDVLGFGFSDRITWDAADLFFLHCNKRHHSVALGGEIFGMKSGQIDHFMIEATAREYVDEAYAKLKEHGFAVSQTLGQHTNDDVYSFYLMAPVGFRVEFGFGGNIVDDPERWVAKQYDSPSRWGHELMHP</sequence>
<evidence type="ECO:0000313" key="11">
    <source>
        <dbReference type="Proteomes" id="UP000033874"/>
    </source>
</evidence>
<evidence type="ECO:0000256" key="8">
    <source>
        <dbReference type="RuleBase" id="RU000683"/>
    </source>
</evidence>
<evidence type="ECO:0000259" key="9">
    <source>
        <dbReference type="PROSITE" id="PS51819"/>
    </source>
</evidence>
<evidence type="ECO:0000256" key="5">
    <source>
        <dbReference type="ARBA" id="ARBA00022964"/>
    </source>
</evidence>
<keyword evidence="3" id="KW-0479">Metal-binding</keyword>
<dbReference type="EMBL" id="LBIC01000005">
    <property type="protein sequence ID" value="KKW92026.1"/>
    <property type="molecule type" value="Genomic_DNA"/>
</dbReference>
<keyword evidence="7 8" id="KW-0408">Iron</keyword>
<gene>
    <name evidence="10" type="ORF">YP76_13210</name>
</gene>
<evidence type="ECO:0000256" key="3">
    <source>
        <dbReference type="ARBA" id="ARBA00022723"/>
    </source>
</evidence>
<dbReference type="InterPro" id="IPR029068">
    <property type="entry name" value="Glyas_Bleomycin-R_OHBP_Dase"/>
</dbReference>
<evidence type="ECO:0000256" key="2">
    <source>
        <dbReference type="ARBA" id="ARBA00008784"/>
    </source>
</evidence>
<comment type="caution">
    <text evidence="10">The sequence shown here is derived from an EMBL/GenBank/DDBJ whole genome shotgun (WGS) entry which is preliminary data.</text>
</comment>
<accession>A0A0M3ASV8</accession>
<dbReference type="GO" id="GO:0051213">
    <property type="term" value="F:dioxygenase activity"/>
    <property type="evidence" value="ECO:0007669"/>
    <property type="project" value="UniProtKB-KW"/>
</dbReference>
<dbReference type="GO" id="GO:0008198">
    <property type="term" value="F:ferrous iron binding"/>
    <property type="evidence" value="ECO:0007669"/>
    <property type="project" value="InterPro"/>
</dbReference>
<organism evidence="10 11">
    <name type="scientific">Sphingobium chungbukense</name>
    <dbReference type="NCBI Taxonomy" id="56193"/>
    <lineage>
        <taxon>Bacteria</taxon>
        <taxon>Pseudomonadati</taxon>
        <taxon>Pseudomonadota</taxon>
        <taxon>Alphaproteobacteria</taxon>
        <taxon>Sphingomonadales</taxon>
        <taxon>Sphingomonadaceae</taxon>
        <taxon>Sphingobium</taxon>
    </lineage>
</organism>
<proteinExistence type="inferred from homology"/>
<dbReference type="InterPro" id="IPR000486">
    <property type="entry name" value="Xdiol_ring_cleave_dOase_1/2"/>
</dbReference>
<reference evidence="10 11" key="1">
    <citation type="submission" date="2015-04" db="EMBL/GenBank/DDBJ databases">
        <title>Genome sequence of aromatic hydrocarbons-degrading Sphingobium chungbukense DJ77.</title>
        <authorList>
            <person name="Kim Y.-C."/>
            <person name="Chae J.-C."/>
        </authorList>
    </citation>
    <scope>NUCLEOTIDE SEQUENCE [LARGE SCALE GENOMIC DNA]</scope>
    <source>
        <strain evidence="10 11">DJ77</strain>
    </source>
</reference>
<dbReference type="InterPro" id="IPR037523">
    <property type="entry name" value="VOC_core"/>
</dbReference>
<name>A0A0M3ASV8_9SPHN</name>
<dbReference type="Gene3D" id="3.10.180.10">
    <property type="entry name" value="2,3-Dihydroxybiphenyl 1,2-Dioxygenase, domain 1"/>
    <property type="match status" value="2"/>
</dbReference>
<feature type="domain" description="VOC" evidence="9">
    <location>
        <begin position="5"/>
        <end position="125"/>
    </location>
</feature>
<dbReference type="STRING" id="56193.YP76_13210"/>
<evidence type="ECO:0000256" key="4">
    <source>
        <dbReference type="ARBA" id="ARBA00022797"/>
    </source>
</evidence>
<feature type="domain" description="VOC" evidence="9">
    <location>
        <begin position="149"/>
        <end position="269"/>
    </location>
</feature>
<dbReference type="Proteomes" id="UP000033874">
    <property type="component" value="Unassembled WGS sequence"/>
</dbReference>
<dbReference type="Pfam" id="PF00903">
    <property type="entry name" value="Glyoxalase"/>
    <property type="match status" value="1"/>
</dbReference>
<dbReference type="PANTHER" id="PTHR36113:SF3">
    <property type="entry name" value="SLL5075 PROTEIN"/>
    <property type="match status" value="1"/>
</dbReference>
<comment type="cofactor">
    <cofactor evidence="1 8">
        <name>Fe(2+)</name>
        <dbReference type="ChEBI" id="CHEBI:29033"/>
    </cofactor>
</comment>
<dbReference type="RefSeq" id="WP_046764031.1">
    <property type="nucleotide sequence ID" value="NZ_LBIC01000005.1"/>
</dbReference>
<dbReference type="AlphaFoldDB" id="A0A0M3ASV8"/>
<dbReference type="PROSITE" id="PS00082">
    <property type="entry name" value="EXTRADIOL_DIOXYGENAS"/>
    <property type="match status" value="1"/>
</dbReference>
<dbReference type="PANTHER" id="PTHR36113">
    <property type="entry name" value="LYASE, PUTATIVE-RELATED-RELATED"/>
    <property type="match status" value="1"/>
</dbReference>
<dbReference type="PATRIC" id="fig|56193.3.peg.2750"/>
<keyword evidence="11" id="KW-1185">Reference proteome</keyword>
<keyword evidence="5 8" id="KW-0223">Dioxygenase</keyword>
<evidence type="ECO:0000313" key="10">
    <source>
        <dbReference type="EMBL" id="KKW92026.1"/>
    </source>
</evidence>
<keyword evidence="4 8" id="KW-0058">Aromatic hydrocarbons catabolism</keyword>
<evidence type="ECO:0000256" key="6">
    <source>
        <dbReference type="ARBA" id="ARBA00023002"/>
    </source>
</evidence>
<protein>
    <recommendedName>
        <fullName evidence="9">VOC domain-containing protein</fullName>
    </recommendedName>
</protein>
<comment type="similarity">
    <text evidence="2 8">Belongs to the extradiol ring-cleavage dioxygenase family.</text>
</comment>
<keyword evidence="6 8" id="KW-0560">Oxidoreductase</keyword>
<evidence type="ECO:0000256" key="7">
    <source>
        <dbReference type="ARBA" id="ARBA00023004"/>
    </source>
</evidence>
<dbReference type="InterPro" id="IPR004360">
    <property type="entry name" value="Glyas_Fos-R_dOase_dom"/>
</dbReference>
<dbReference type="InterPro" id="IPR051332">
    <property type="entry name" value="Fosfomycin_Res_Enzymes"/>
</dbReference>
<dbReference type="PROSITE" id="PS51819">
    <property type="entry name" value="VOC"/>
    <property type="match status" value="2"/>
</dbReference>